<dbReference type="RefSeq" id="WP_184149898.1">
    <property type="nucleotide sequence ID" value="NZ_JACHFM010000002.1"/>
</dbReference>
<evidence type="ECO:0000256" key="4">
    <source>
        <dbReference type="ARBA" id="ARBA00022692"/>
    </source>
</evidence>
<dbReference type="NCBIfam" id="NF006520">
    <property type="entry name" value="PRK08965.1-4"/>
    <property type="match status" value="1"/>
</dbReference>
<keyword evidence="9" id="KW-1185">Reference proteome</keyword>
<evidence type="ECO:0000256" key="1">
    <source>
        <dbReference type="ARBA" id="ARBA00004651"/>
    </source>
</evidence>
<dbReference type="GO" id="GO:0008324">
    <property type="term" value="F:monoatomic cation transmembrane transporter activity"/>
    <property type="evidence" value="ECO:0007669"/>
    <property type="project" value="InterPro"/>
</dbReference>
<dbReference type="PIRSF" id="PIRSF019239">
    <property type="entry name" value="MrpE"/>
    <property type="match status" value="1"/>
</dbReference>
<feature type="transmembrane region" description="Helical" evidence="7">
    <location>
        <begin position="27"/>
        <end position="47"/>
    </location>
</feature>
<proteinExistence type="inferred from homology"/>
<dbReference type="Pfam" id="PF01899">
    <property type="entry name" value="MNHE"/>
    <property type="match status" value="1"/>
</dbReference>
<dbReference type="GO" id="GO:0005886">
    <property type="term" value="C:plasma membrane"/>
    <property type="evidence" value="ECO:0007669"/>
    <property type="project" value="UniProtKB-SubCell"/>
</dbReference>
<dbReference type="InterPro" id="IPR002758">
    <property type="entry name" value="Cation_antiport_E"/>
</dbReference>
<keyword evidence="3" id="KW-1003">Cell membrane</keyword>
<evidence type="ECO:0000256" key="2">
    <source>
        <dbReference type="ARBA" id="ARBA00006228"/>
    </source>
</evidence>
<reference evidence="8 9" key="1">
    <citation type="submission" date="2020-08" db="EMBL/GenBank/DDBJ databases">
        <title>Genomic Encyclopedia of Type Strains, Phase IV (KMG-IV): sequencing the most valuable type-strain genomes for metagenomic binning, comparative biology and taxonomic classification.</title>
        <authorList>
            <person name="Goeker M."/>
        </authorList>
    </citation>
    <scope>NUCLEOTIDE SEQUENCE [LARGE SCALE GENOMIC DNA]</scope>
    <source>
        <strain evidence="8 9">DSM 101730</strain>
    </source>
</reference>
<gene>
    <name evidence="8" type="ORF">HNP73_002608</name>
</gene>
<comment type="subcellular location">
    <subcellularLocation>
        <location evidence="1">Cell membrane</location>
        <topology evidence="1">Multi-pass membrane protein</topology>
    </subcellularLocation>
</comment>
<evidence type="ECO:0000256" key="6">
    <source>
        <dbReference type="ARBA" id="ARBA00023136"/>
    </source>
</evidence>
<evidence type="ECO:0000256" key="7">
    <source>
        <dbReference type="SAM" id="Phobius"/>
    </source>
</evidence>
<accession>A0A840SU36</accession>
<sequence>MSRILPHPLLSLGVVIMWLLLNRVSPGHLVLGAAVALVVGQAMAALEPSRPRIRRWDKVVVLCVRVVLDIIVSNVAVARIILGGGRAGRRAGFVEIDLDISDPTALAVLAVIVTATPGTAWIDYDAAHGRLLLHVFDLADPEEWRETVNQRYGRLLKEIFE</sequence>
<evidence type="ECO:0000313" key="8">
    <source>
        <dbReference type="EMBL" id="MBB5222672.1"/>
    </source>
</evidence>
<name>A0A840SU36_9RHOB</name>
<feature type="transmembrane region" description="Helical" evidence="7">
    <location>
        <begin position="59"/>
        <end position="84"/>
    </location>
</feature>
<dbReference type="PANTHER" id="PTHR34584:SF1">
    <property type="entry name" value="NA(+)_H(+) ANTIPORTER SUBUNIT E1"/>
    <property type="match status" value="1"/>
</dbReference>
<keyword evidence="6 7" id="KW-0472">Membrane</keyword>
<keyword evidence="4 7" id="KW-0812">Transmembrane</keyword>
<feature type="transmembrane region" description="Helical" evidence="7">
    <location>
        <begin position="5"/>
        <end position="21"/>
    </location>
</feature>
<evidence type="ECO:0000256" key="5">
    <source>
        <dbReference type="ARBA" id="ARBA00022989"/>
    </source>
</evidence>
<evidence type="ECO:0000313" key="9">
    <source>
        <dbReference type="Proteomes" id="UP000549457"/>
    </source>
</evidence>
<protein>
    <submittedName>
        <fullName evidence="8">Multicomponent K+:H+ antiporter subunit E</fullName>
    </submittedName>
</protein>
<organism evidence="8 9">
    <name type="scientific">Amaricoccus macauensis</name>
    <dbReference type="NCBI Taxonomy" id="57001"/>
    <lineage>
        <taxon>Bacteria</taxon>
        <taxon>Pseudomonadati</taxon>
        <taxon>Pseudomonadota</taxon>
        <taxon>Alphaproteobacteria</taxon>
        <taxon>Rhodobacterales</taxon>
        <taxon>Paracoccaceae</taxon>
        <taxon>Amaricoccus</taxon>
    </lineage>
</organism>
<dbReference type="Proteomes" id="UP000549457">
    <property type="component" value="Unassembled WGS sequence"/>
</dbReference>
<dbReference type="EMBL" id="JACHFM010000002">
    <property type="protein sequence ID" value="MBB5222672.1"/>
    <property type="molecule type" value="Genomic_DNA"/>
</dbReference>
<dbReference type="PANTHER" id="PTHR34584">
    <property type="entry name" value="NA(+)/H(+) ANTIPORTER SUBUNIT E1"/>
    <property type="match status" value="1"/>
</dbReference>
<evidence type="ECO:0000256" key="3">
    <source>
        <dbReference type="ARBA" id="ARBA00022475"/>
    </source>
</evidence>
<keyword evidence="5 7" id="KW-1133">Transmembrane helix</keyword>
<comment type="caution">
    <text evidence="8">The sequence shown here is derived from an EMBL/GenBank/DDBJ whole genome shotgun (WGS) entry which is preliminary data.</text>
</comment>
<dbReference type="AlphaFoldDB" id="A0A840SU36"/>
<comment type="similarity">
    <text evidence="2">Belongs to the CPA3 antiporters (TC 2.A.63) subunit E family.</text>
</comment>